<dbReference type="InterPro" id="IPR046956">
    <property type="entry name" value="RLP23-like"/>
</dbReference>
<organism evidence="13 14">
    <name type="scientific">Artemisia annua</name>
    <name type="common">Sweet wormwood</name>
    <dbReference type="NCBI Taxonomy" id="35608"/>
    <lineage>
        <taxon>Eukaryota</taxon>
        <taxon>Viridiplantae</taxon>
        <taxon>Streptophyta</taxon>
        <taxon>Embryophyta</taxon>
        <taxon>Tracheophyta</taxon>
        <taxon>Spermatophyta</taxon>
        <taxon>Magnoliopsida</taxon>
        <taxon>eudicotyledons</taxon>
        <taxon>Gunneridae</taxon>
        <taxon>Pentapetalae</taxon>
        <taxon>asterids</taxon>
        <taxon>campanulids</taxon>
        <taxon>Asterales</taxon>
        <taxon>Asteraceae</taxon>
        <taxon>Asteroideae</taxon>
        <taxon>Anthemideae</taxon>
        <taxon>Artemisiinae</taxon>
        <taxon>Artemisia</taxon>
    </lineage>
</organism>
<dbReference type="PANTHER" id="PTHR48063">
    <property type="entry name" value="LRR RECEPTOR-LIKE KINASE"/>
    <property type="match status" value="1"/>
</dbReference>
<evidence type="ECO:0000256" key="2">
    <source>
        <dbReference type="ARBA" id="ARBA00009592"/>
    </source>
</evidence>
<feature type="transmembrane region" description="Helical" evidence="11">
    <location>
        <begin position="642"/>
        <end position="659"/>
    </location>
</feature>
<proteinExistence type="inferred from homology"/>
<evidence type="ECO:0000256" key="8">
    <source>
        <dbReference type="ARBA" id="ARBA00022989"/>
    </source>
</evidence>
<dbReference type="InterPro" id="IPR055414">
    <property type="entry name" value="LRR_R13L4/SHOC2-like"/>
</dbReference>
<evidence type="ECO:0000259" key="12">
    <source>
        <dbReference type="Pfam" id="PF23598"/>
    </source>
</evidence>
<name>A0A2U1KGC9_ARTAN</name>
<dbReference type="STRING" id="35608.A0A2U1KGC9"/>
<evidence type="ECO:0000313" key="13">
    <source>
        <dbReference type="EMBL" id="PWA35836.1"/>
    </source>
</evidence>
<keyword evidence="8 11" id="KW-1133">Transmembrane helix</keyword>
<comment type="similarity">
    <text evidence="2">Belongs to the RLP family.</text>
</comment>
<dbReference type="FunFam" id="3.80.10.10:FF:000095">
    <property type="entry name" value="LRR receptor-like serine/threonine-protein kinase GSO1"/>
    <property type="match status" value="2"/>
</dbReference>
<keyword evidence="4" id="KW-0433">Leucine-rich repeat</keyword>
<dbReference type="PRINTS" id="PR00019">
    <property type="entry name" value="LEURICHRPT"/>
</dbReference>
<gene>
    <name evidence="13" type="ORF">CTI12_AA606880</name>
</gene>
<keyword evidence="7" id="KW-0677">Repeat</keyword>
<accession>A0A2U1KGC9</accession>
<keyword evidence="10" id="KW-0325">Glycoprotein</keyword>
<dbReference type="SMART" id="SM00369">
    <property type="entry name" value="LRR_TYP"/>
    <property type="match status" value="5"/>
</dbReference>
<dbReference type="GO" id="GO:0051707">
    <property type="term" value="P:response to other organism"/>
    <property type="evidence" value="ECO:0007669"/>
    <property type="project" value="UniProtKB-ARBA"/>
</dbReference>
<dbReference type="InterPro" id="IPR001611">
    <property type="entry name" value="Leu-rich_rpt"/>
</dbReference>
<evidence type="ECO:0000256" key="7">
    <source>
        <dbReference type="ARBA" id="ARBA00022737"/>
    </source>
</evidence>
<dbReference type="OrthoDB" id="1060944at2759"/>
<protein>
    <submittedName>
        <fullName evidence="13">Leucine-rich repeat protein</fullName>
    </submittedName>
</protein>
<dbReference type="InterPro" id="IPR032675">
    <property type="entry name" value="LRR_dom_sf"/>
</dbReference>
<reference evidence="13 14" key="1">
    <citation type="journal article" date="2018" name="Mol. Plant">
        <title>The genome of Artemisia annua provides insight into the evolution of Asteraceae family and artemisinin biosynthesis.</title>
        <authorList>
            <person name="Shen Q."/>
            <person name="Zhang L."/>
            <person name="Liao Z."/>
            <person name="Wang S."/>
            <person name="Yan T."/>
            <person name="Shi P."/>
            <person name="Liu M."/>
            <person name="Fu X."/>
            <person name="Pan Q."/>
            <person name="Wang Y."/>
            <person name="Lv Z."/>
            <person name="Lu X."/>
            <person name="Zhang F."/>
            <person name="Jiang W."/>
            <person name="Ma Y."/>
            <person name="Chen M."/>
            <person name="Hao X."/>
            <person name="Li L."/>
            <person name="Tang Y."/>
            <person name="Lv G."/>
            <person name="Zhou Y."/>
            <person name="Sun X."/>
            <person name="Brodelius P.E."/>
            <person name="Rose J.K.C."/>
            <person name="Tang K."/>
        </authorList>
    </citation>
    <scope>NUCLEOTIDE SEQUENCE [LARGE SCALE GENOMIC DNA]</scope>
    <source>
        <strain evidence="14">cv. Huhao1</strain>
        <tissue evidence="13">Leaf</tissue>
    </source>
</reference>
<evidence type="ECO:0000256" key="10">
    <source>
        <dbReference type="ARBA" id="ARBA00023180"/>
    </source>
</evidence>
<comment type="subcellular location">
    <subcellularLocation>
        <location evidence="1">Cell membrane</location>
        <topology evidence="1">Single-pass type I membrane protein</topology>
    </subcellularLocation>
</comment>
<comment type="caution">
    <text evidence="13">The sequence shown here is derived from an EMBL/GenBank/DDBJ whole genome shotgun (WGS) entry which is preliminary data.</text>
</comment>
<evidence type="ECO:0000313" key="14">
    <source>
        <dbReference type="Proteomes" id="UP000245207"/>
    </source>
</evidence>
<evidence type="ECO:0000256" key="6">
    <source>
        <dbReference type="ARBA" id="ARBA00022729"/>
    </source>
</evidence>
<evidence type="ECO:0000256" key="3">
    <source>
        <dbReference type="ARBA" id="ARBA00022475"/>
    </source>
</evidence>
<dbReference type="GO" id="GO:0006952">
    <property type="term" value="P:defense response"/>
    <property type="evidence" value="ECO:0007669"/>
    <property type="project" value="UniProtKB-ARBA"/>
</dbReference>
<keyword evidence="6" id="KW-0732">Signal</keyword>
<evidence type="ECO:0000256" key="5">
    <source>
        <dbReference type="ARBA" id="ARBA00022692"/>
    </source>
</evidence>
<keyword evidence="5 11" id="KW-0812">Transmembrane</keyword>
<dbReference type="InterPro" id="IPR003591">
    <property type="entry name" value="Leu-rich_rpt_typical-subtyp"/>
</dbReference>
<evidence type="ECO:0000256" key="9">
    <source>
        <dbReference type="ARBA" id="ARBA00023136"/>
    </source>
</evidence>
<dbReference type="EMBL" id="PKPP01019263">
    <property type="protein sequence ID" value="PWA35836.1"/>
    <property type="molecule type" value="Genomic_DNA"/>
</dbReference>
<evidence type="ECO:0000256" key="1">
    <source>
        <dbReference type="ARBA" id="ARBA00004251"/>
    </source>
</evidence>
<evidence type="ECO:0000256" key="4">
    <source>
        <dbReference type="ARBA" id="ARBA00022614"/>
    </source>
</evidence>
<keyword evidence="3" id="KW-1003">Cell membrane</keyword>
<dbReference type="AlphaFoldDB" id="A0A2U1KGC9"/>
<dbReference type="Pfam" id="PF00560">
    <property type="entry name" value="LRR_1"/>
    <property type="match status" value="8"/>
</dbReference>
<feature type="domain" description="Disease resistance R13L4/SHOC-2-like LRR" evidence="12">
    <location>
        <begin position="92"/>
        <end position="300"/>
    </location>
</feature>
<keyword evidence="9 11" id="KW-0472">Membrane</keyword>
<dbReference type="Pfam" id="PF23598">
    <property type="entry name" value="LRR_14"/>
    <property type="match status" value="1"/>
</dbReference>
<dbReference type="SUPFAM" id="SSF52058">
    <property type="entry name" value="L domain-like"/>
    <property type="match status" value="3"/>
</dbReference>
<keyword evidence="14" id="KW-1185">Reference proteome</keyword>
<sequence length="672" mass="73787">MTWVSGLSSLEHLVLNGAVLSRATNRSAVLYMIPSLIELSLSGCGVPLSDLGPHYDLSTTLPNLQHLDLSGDEFLQNHEPEFGKTKIPVPESVESLGKLANLRVLRLALNSLTGPIPEALGRLRFLEVLDLSSNQLSGPIPTFLGQLTILNLSKNQLNGSIPESLGRLTNLTDLLLQSNQLTGSIPSSIGKLASLKTFSVSLNMLDGVIPISIGQLTKLVSLDVSNNSLEGVVYEAHFEYHSMLNYLDIGFNRKLIFNVSREWIPPFQLKTVHITYCEIVNEFPQWLQTQLNLDELVMLNANISGPLPTWFRAMPIIPSLDLSHNQITGPLTNLPAGVYLRYGTLLLQNNLFSGPIPVSLCNRTDLFVLDLSKNKLTGKIPECFGNFSFRVMILSSNELSGAVPSSWGNLLVWFQLNDNHFTGELPGGLWNSSFLRVLDVGNNEFSGEIPEWDNGDSDLKVLRLHRNNFTGSIPSSLCNRAFLHILDVAYNNLTGSIPHCFGELSSMADATLLSDDIIDSGIEASVIQVLKSANLEHSSTLKYLINMDLSSNRLMGEIPQELTKLSLLVGLNLSNNHLSGGIPNRIGDLKALNSLDFSENRLTGKTPASMASLNFLGHLNLSHNNLSGQIPTGNQLQTLTDPSIYAAIGFWGVIGVLLFKKQWRQKLFTFLM</sequence>
<dbReference type="Gene3D" id="3.80.10.10">
    <property type="entry name" value="Ribonuclease Inhibitor"/>
    <property type="match status" value="4"/>
</dbReference>
<evidence type="ECO:0000256" key="11">
    <source>
        <dbReference type="SAM" id="Phobius"/>
    </source>
</evidence>
<dbReference type="Proteomes" id="UP000245207">
    <property type="component" value="Unassembled WGS sequence"/>
</dbReference>
<dbReference type="PANTHER" id="PTHR48063:SF112">
    <property type="entry name" value="RECEPTOR LIKE PROTEIN 30-LIKE"/>
    <property type="match status" value="1"/>
</dbReference>
<dbReference type="GO" id="GO:0005886">
    <property type="term" value="C:plasma membrane"/>
    <property type="evidence" value="ECO:0007669"/>
    <property type="project" value="UniProtKB-SubCell"/>
</dbReference>